<feature type="chain" id="PRO_5047133031" description="Lipoprotein" evidence="2">
    <location>
        <begin position="25"/>
        <end position="294"/>
    </location>
</feature>
<protein>
    <recommendedName>
        <fullName evidence="5">Lipoprotein</fullName>
    </recommendedName>
</protein>
<dbReference type="Proteomes" id="UP001519293">
    <property type="component" value="Unassembled WGS sequence"/>
</dbReference>
<evidence type="ECO:0008006" key="5">
    <source>
        <dbReference type="Google" id="ProtNLM"/>
    </source>
</evidence>
<reference evidence="3 4" key="1">
    <citation type="submission" date="2021-03" db="EMBL/GenBank/DDBJ databases">
        <title>Genomic Encyclopedia of Type Strains, Phase IV (KMG-IV): sequencing the most valuable type-strain genomes for metagenomic binning, comparative biology and taxonomic classification.</title>
        <authorList>
            <person name="Goeker M."/>
        </authorList>
    </citation>
    <scope>NUCLEOTIDE SEQUENCE [LARGE SCALE GENOMIC DNA]</scope>
    <source>
        <strain evidence="3 4">DSM 26675</strain>
    </source>
</reference>
<dbReference type="RefSeq" id="WP_083953947.1">
    <property type="nucleotide sequence ID" value="NZ_JAGIKZ010000032.1"/>
</dbReference>
<dbReference type="Pfam" id="PF20316">
    <property type="entry name" value="DUF6612"/>
    <property type="match status" value="1"/>
</dbReference>
<dbReference type="EMBL" id="JAGIKZ010000032">
    <property type="protein sequence ID" value="MBP2243040.1"/>
    <property type="molecule type" value="Genomic_DNA"/>
</dbReference>
<gene>
    <name evidence="3" type="ORF">J2Z40_003622</name>
</gene>
<evidence type="ECO:0000313" key="4">
    <source>
        <dbReference type="Proteomes" id="UP001519293"/>
    </source>
</evidence>
<dbReference type="Gene3D" id="2.50.20.20">
    <property type="match status" value="1"/>
</dbReference>
<accession>A0ABS4RJF7</accession>
<feature type="compositionally biased region" description="Basic and acidic residues" evidence="1">
    <location>
        <begin position="37"/>
        <end position="50"/>
    </location>
</feature>
<dbReference type="InterPro" id="IPR046720">
    <property type="entry name" value="DUF6612"/>
</dbReference>
<feature type="region of interest" description="Disordered" evidence="1">
    <location>
        <begin position="25"/>
        <end position="50"/>
    </location>
</feature>
<feature type="signal peptide" evidence="2">
    <location>
        <begin position="1"/>
        <end position="24"/>
    </location>
</feature>
<comment type="caution">
    <text evidence="3">The sequence shown here is derived from an EMBL/GenBank/DDBJ whole genome shotgun (WGS) entry which is preliminary data.</text>
</comment>
<proteinExistence type="predicted"/>
<name>A0ABS4RJF7_9BACI</name>
<dbReference type="PROSITE" id="PS51257">
    <property type="entry name" value="PROKAR_LIPOPROTEIN"/>
    <property type="match status" value="1"/>
</dbReference>
<keyword evidence="2" id="KW-0732">Signal</keyword>
<evidence type="ECO:0000256" key="1">
    <source>
        <dbReference type="SAM" id="MobiDB-lite"/>
    </source>
</evidence>
<sequence>MKKSLSILTGLLLIFMLAACNQTAEPVNEPNEEETPVADKEGEAAEEKASELTLEEVFNKSAEASETLKSFAVQMEMTQEMSSDQEELNMKTSSVIDMSVVTEPMAYYQKMKMSLGEESESFEMESYFSADGMFLYEPESSQWMKFPQEMTEAFLQMAGQQQPNPSEELKKLQQFVEDFTFEQDSSNYILKLKASGDKFNDFIKATAAEQLPPEMALEEVLNNMNVNAVDYEILINKETFYPSALIMNMDMDMTIEGQTISLVQSMNGQYSSYNEIDEIVIPQEVIDSAVDMGM</sequence>
<organism evidence="3 4">
    <name type="scientific">Cytobacillus eiseniae</name>
    <dbReference type="NCBI Taxonomy" id="762947"/>
    <lineage>
        <taxon>Bacteria</taxon>
        <taxon>Bacillati</taxon>
        <taxon>Bacillota</taxon>
        <taxon>Bacilli</taxon>
        <taxon>Bacillales</taxon>
        <taxon>Bacillaceae</taxon>
        <taxon>Cytobacillus</taxon>
    </lineage>
</organism>
<keyword evidence="4" id="KW-1185">Reference proteome</keyword>
<evidence type="ECO:0000256" key="2">
    <source>
        <dbReference type="SAM" id="SignalP"/>
    </source>
</evidence>
<evidence type="ECO:0000313" key="3">
    <source>
        <dbReference type="EMBL" id="MBP2243040.1"/>
    </source>
</evidence>